<dbReference type="Gene3D" id="3.40.50.300">
    <property type="entry name" value="P-loop containing nucleotide triphosphate hydrolases"/>
    <property type="match status" value="1"/>
</dbReference>
<dbReference type="Pfam" id="PF21090">
    <property type="entry name" value="P-loop_SecA"/>
    <property type="match status" value="1"/>
</dbReference>
<dbReference type="PANTHER" id="PTHR30612">
    <property type="entry name" value="SECA INNER MEMBRANE COMPONENT OF SEC PROTEIN SECRETION SYSTEM"/>
    <property type="match status" value="1"/>
</dbReference>
<keyword evidence="2" id="KW-0963">Cytoplasm</keyword>
<dbReference type="PROSITE" id="PS51194">
    <property type="entry name" value="HELICASE_CTER"/>
    <property type="match status" value="1"/>
</dbReference>
<dbReference type="GO" id="GO:0006605">
    <property type="term" value="P:protein targeting"/>
    <property type="evidence" value="ECO:0007669"/>
    <property type="project" value="InterPro"/>
</dbReference>
<evidence type="ECO:0000256" key="3">
    <source>
        <dbReference type="ARBA" id="ARBA00022741"/>
    </source>
</evidence>
<dbReference type="Gene3D" id="1.25.40.10">
    <property type="entry name" value="Tetratricopeptide repeat domain"/>
    <property type="match status" value="1"/>
</dbReference>
<name>A0A087X6R6_POEFO</name>
<dbReference type="InterPro" id="IPR027417">
    <property type="entry name" value="P-loop_NTPase"/>
</dbReference>
<sequence length="631" mass="71681">LSDLVDSKLKLWIENAFCAQSMEKDHEYILESHGVVPVDYSCTGVVQNFMTWSDGLQQFLEMKHMFKLSDMTTITNYMSNVGLLQKYKNQIYGLSGTLGQQAEIETMRKIYEGIETCQIPSFKRRKLFEVQGVIMKDERRWIEKICEVVVEQSQFTTFAGKRAVLVVCETIKLANTIDQALKEKVKNKMLYINNNRDNSVIFAKKLGSGDVIIATNLAGRGTDLQISDSVKKAGGLFVVQTFLPKNARVEAQAFGRAARQGSPGSAQLIVCSSHLSKPLQLLILTSKLLSFIENILCSPCEKLFLLYLRHYQKSNALLNSQEISSLMKSILAENSNSDMMVVKEIRDSSVAEQLSSYVESDLPKIKKKEELFYQYLETLDLLYKSNNKPSESDVSALNEFWGMWLLTKLNMEQPITELDLGNAMQKLIQKESPFSNFHYYTAYGSELKEKKKLSESISMFTRAINQDPCWAAVAYYNRAFASLTSQNRNQDPECLSQALEDLQNALKSLDLYCEQLKVTHKHARQEVMELLSSYITRFDLHLQARATVLISLKSNIHQAIQKIERARRTGGFVKVDESLVYFLLPPEHILPMMLHTLASGIKSVESMGLSHIYVLDTLFSLAGFFSKIVFK</sequence>
<reference evidence="12" key="1">
    <citation type="submission" date="2013-10" db="EMBL/GenBank/DDBJ databases">
        <authorList>
            <person name="Schartl M."/>
            <person name="Warren W."/>
        </authorList>
    </citation>
    <scope>NUCLEOTIDE SEQUENCE [LARGE SCALE GENOMIC DNA]</scope>
    <source>
        <strain evidence="12">female</strain>
    </source>
</reference>
<dbReference type="PANTHER" id="PTHR30612:SF0">
    <property type="entry name" value="CHLOROPLAST PROTEIN-TRANSPORTING ATPASE"/>
    <property type="match status" value="1"/>
</dbReference>
<evidence type="ECO:0000256" key="4">
    <source>
        <dbReference type="ARBA" id="ARBA00022840"/>
    </source>
</evidence>
<dbReference type="InterPro" id="IPR011990">
    <property type="entry name" value="TPR-like_helical_dom_sf"/>
</dbReference>
<keyword evidence="5" id="KW-0653">Protein transport</keyword>
<dbReference type="GO" id="GO:0005524">
    <property type="term" value="F:ATP binding"/>
    <property type="evidence" value="ECO:0007669"/>
    <property type="project" value="UniProtKB-KW"/>
</dbReference>
<keyword evidence="6" id="KW-1278">Translocase</keyword>
<evidence type="ECO:0000256" key="8">
    <source>
        <dbReference type="ARBA" id="ARBA00023136"/>
    </source>
</evidence>
<organism evidence="11 12">
    <name type="scientific">Poecilia formosa</name>
    <name type="common">Amazon molly</name>
    <name type="synonym">Limia formosa</name>
    <dbReference type="NCBI Taxonomy" id="48698"/>
    <lineage>
        <taxon>Eukaryota</taxon>
        <taxon>Metazoa</taxon>
        <taxon>Chordata</taxon>
        <taxon>Craniata</taxon>
        <taxon>Vertebrata</taxon>
        <taxon>Euteleostomi</taxon>
        <taxon>Actinopterygii</taxon>
        <taxon>Neopterygii</taxon>
        <taxon>Teleostei</taxon>
        <taxon>Neoteleostei</taxon>
        <taxon>Acanthomorphata</taxon>
        <taxon>Ovalentaria</taxon>
        <taxon>Atherinomorphae</taxon>
        <taxon>Cyprinodontiformes</taxon>
        <taxon>Poeciliidae</taxon>
        <taxon>Poeciliinae</taxon>
        <taxon>Poecilia</taxon>
    </lineage>
</organism>
<keyword evidence="8" id="KW-0472">Membrane</keyword>
<dbReference type="InterPro" id="IPR014018">
    <property type="entry name" value="SecA_motor_DEAD"/>
</dbReference>
<proteinExistence type="predicted"/>
<dbReference type="InterPro" id="IPR044722">
    <property type="entry name" value="SecA_SF2_C"/>
</dbReference>
<dbReference type="Proteomes" id="UP000028760">
    <property type="component" value="Unassembled WGS sequence"/>
</dbReference>
<accession>A0A087X6R6</accession>
<feature type="domain" description="Helicase C-terminal" evidence="9">
    <location>
        <begin position="141"/>
        <end position="303"/>
    </location>
</feature>
<dbReference type="Gene3D" id="3.90.1440.10">
    <property type="entry name" value="SecA, preprotein cross-linking domain"/>
    <property type="match status" value="1"/>
</dbReference>
<dbReference type="SUPFAM" id="SSF48452">
    <property type="entry name" value="TPR-like"/>
    <property type="match status" value="1"/>
</dbReference>
<keyword evidence="7" id="KW-0811">Translocation</keyword>
<dbReference type="InterPro" id="IPR000185">
    <property type="entry name" value="SecA"/>
</dbReference>
<dbReference type="GO" id="GO:0017038">
    <property type="term" value="P:protein import"/>
    <property type="evidence" value="ECO:0007669"/>
    <property type="project" value="InterPro"/>
</dbReference>
<keyword evidence="12" id="KW-1185">Reference proteome</keyword>
<evidence type="ECO:0000313" key="12">
    <source>
        <dbReference type="Proteomes" id="UP000028760"/>
    </source>
</evidence>
<evidence type="ECO:0000256" key="6">
    <source>
        <dbReference type="ARBA" id="ARBA00022967"/>
    </source>
</evidence>
<dbReference type="GO" id="GO:0016020">
    <property type="term" value="C:membrane"/>
    <property type="evidence" value="ECO:0007669"/>
    <property type="project" value="InterPro"/>
</dbReference>
<dbReference type="AlphaFoldDB" id="A0A087X6R6"/>
<keyword evidence="3" id="KW-0547">Nucleotide-binding</keyword>
<dbReference type="Ensembl" id="ENSPFOT00000001472.2">
    <property type="protein sequence ID" value="ENSPFOP00000001469.2"/>
    <property type="gene ID" value="ENSPFOG00000001558.2"/>
</dbReference>
<protein>
    <submittedName>
        <fullName evidence="11">Uncharacterized protein</fullName>
    </submittedName>
</protein>
<dbReference type="GeneTree" id="ENSGT00600000085660"/>
<evidence type="ECO:0000256" key="1">
    <source>
        <dbReference type="ARBA" id="ARBA00022448"/>
    </source>
</evidence>
<evidence type="ECO:0000256" key="2">
    <source>
        <dbReference type="ARBA" id="ARBA00022490"/>
    </source>
</evidence>
<reference evidence="11" key="3">
    <citation type="submission" date="2025-09" db="UniProtKB">
        <authorList>
            <consortium name="Ensembl"/>
        </authorList>
    </citation>
    <scope>IDENTIFICATION</scope>
</reference>
<keyword evidence="1" id="KW-0813">Transport</keyword>
<reference evidence="11" key="2">
    <citation type="submission" date="2025-08" db="UniProtKB">
        <authorList>
            <consortium name="Ensembl"/>
        </authorList>
    </citation>
    <scope>IDENTIFICATION</scope>
</reference>
<dbReference type="GO" id="GO:0006886">
    <property type="term" value="P:intracellular protein transport"/>
    <property type="evidence" value="ECO:0007669"/>
    <property type="project" value="InterPro"/>
</dbReference>
<dbReference type="PROSITE" id="PS51196">
    <property type="entry name" value="SECA_MOTOR_DEAD"/>
    <property type="match status" value="1"/>
</dbReference>
<dbReference type="InterPro" id="IPR036670">
    <property type="entry name" value="SecA_X-link_sf"/>
</dbReference>
<evidence type="ECO:0000313" key="11">
    <source>
        <dbReference type="Ensembl" id="ENSPFOP00000001469.2"/>
    </source>
</evidence>
<evidence type="ECO:0000259" key="9">
    <source>
        <dbReference type="PROSITE" id="PS51194"/>
    </source>
</evidence>
<dbReference type="SUPFAM" id="SSF81767">
    <property type="entry name" value="Pre-protein crosslinking domain of SecA"/>
    <property type="match status" value="1"/>
</dbReference>
<dbReference type="SUPFAM" id="SSF52540">
    <property type="entry name" value="P-loop containing nucleoside triphosphate hydrolases"/>
    <property type="match status" value="1"/>
</dbReference>
<evidence type="ECO:0000256" key="7">
    <source>
        <dbReference type="ARBA" id="ARBA00023010"/>
    </source>
</evidence>
<dbReference type="InterPro" id="IPR001650">
    <property type="entry name" value="Helicase_C-like"/>
</dbReference>
<keyword evidence="4" id="KW-0067">ATP-binding</keyword>
<evidence type="ECO:0000259" key="10">
    <source>
        <dbReference type="PROSITE" id="PS51196"/>
    </source>
</evidence>
<feature type="domain" description="SecA family profile" evidence="10">
    <location>
        <begin position="1"/>
        <end position="304"/>
    </location>
</feature>
<dbReference type="EMBL" id="AYCK01026860">
    <property type="status" value="NOT_ANNOTATED_CDS"/>
    <property type="molecule type" value="Genomic_DNA"/>
</dbReference>
<evidence type="ECO:0000256" key="5">
    <source>
        <dbReference type="ARBA" id="ARBA00022927"/>
    </source>
</evidence>